<organism evidence="1 2">
    <name type="scientific">Methylobacterium hispanicum</name>
    <dbReference type="NCBI Taxonomy" id="270350"/>
    <lineage>
        <taxon>Bacteria</taxon>
        <taxon>Pseudomonadati</taxon>
        <taxon>Pseudomonadota</taxon>
        <taxon>Alphaproteobacteria</taxon>
        <taxon>Hyphomicrobiales</taxon>
        <taxon>Methylobacteriaceae</taxon>
        <taxon>Methylobacterium</taxon>
    </lineage>
</organism>
<name>A0AAV4ZMC3_9HYPH</name>
<sequence length="76" mass="8552">MSLRLQPVRVETGSGDEDGRLVFRDDALIALLVRLSDNHDADSGKWFLEAGFGCVAQERNPLFEDLEQAQAWFATR</sequence>
<reference evidence="1" key="1">
    <citation type="journal article" date="2016" name="Front. Microbiol.">
        <title>Genome Sequence of the Piezophilic, Mesophilic Sulfate-Reducing Bacterium Desulfovibrio indicus J2T.</title>
        <authorList>
            <person name="Cao J."/>
            <person name="Maignien L."/>
            <person name="Shao Z."/>
            <person name="Alain K."/>
            <person name="Jebbar M."/>
        </authorList>
    </citation>
    <scope>NUCLEOTIDE SEQUENCE</scope>
    <source>
        <strain evidence="1">DSM 16372</strain>
    </source>
</reference>
<keyword evidence="2" id="KW-1185">Reference proteome</keyword>
<protein>
    <recommendedName>
        <fullName evidence="3">STAS/SEC14 domain-containing protein</fullName>
    </recommendedName>
</protein>
<dbReference type="Proteomes" id="UP001055247">
    <property type="component" value="Unassembled WGS sequence"/>
</dbReference>
<comment type="caution">
    <text evidence="1">The sequence shown here is derived from an EMBL/GenBank/DDBJ whole genome shotgun (WGS) entry which is preliminary data.</text>
</comment>
<proteinExistence type="predicted"/>
<accession>A0AAV4ZMC3</accession>
<dbReference type="RefSeq" id="WP_238230155.1">
    <property type="nucleotide sequence ID" value="NZ_BPQO01000011.1"/>
</dbReference>
<evidence type="ECO:0008006" key="3">
    <source>
        <dbReference type="Google" id="ProtNLM"/>
    </source>
</evidence>
<evidence type="ECO:0000313" key="2">
    <source>
        <dbReference type="Proteomes" id="UP001055247"/>
    </source>
</evidence>
<gene>
    <name evidence="1" type="ORF">BHAOGJBA_2822</name>
</gene>
<reference evidence="1" key="2">
    <citation type="submission" date="2021-08" db="EMBL/GenBank/DDBJ databases">
        <authorList>
            <person name="Tani A."/>
            <person name="Ola A."/>
            <person name="Ogura Y."/>
            <person name="Katsura K."/>
            <person name="Hayashi T."/>
        </authorList>
    </citation>
    <scope>NUCLEOTIDE SEQUENCE</scope>
    <source>
        <strain evidence="1">DSM 16372</strain>
    </source>
</reference>
<dbReference type="EMBL" id="BPQO01000011">
    <property type="protein sequence ID" value="GJD89296.1"/>
    <property type="molecule type" value="Genomic_DNA"/>
</dbReference>
<evidence type="ECO:0000313" key="1">
    <source>
        <dbReference type="EMBL" id="GJD89296.1"/>
    </source>
</evidence>
<dbReference type="AlphaFoldDB" id="A0AAV4ZMC3"/>